<evidence type="ECO:0000256" key="1">
    <source>
        <dbReference type="SAM" id="SignalP"/>
    </source>
</evidence>
<evidence type="ECO:0000313" key="3">
    <source>
        <dbReference type="EMBL" id="KAJ6847468.1"/>
    </source>
</evidence>
<dbReference type="Proteomes" id="UP001140949">
    <property type="component" value="Unassembled WGS sequence"/>
</dbReference>
<dbReference type="PROSITE" id="PS51277">
    <property type="entry name" value="BURP"/>
    <property type="match status" value="1"/>
</dbReference>
<evidence type="ECO:0000259" key="2">
    <source>
        <dbReference type="PROSITE" id="PS51277"/>
    </source>
</evidence>
<dbReference type="Pfam" id="PF03181">
    <property type="entry name" value="BURP"/>
    <property type="match status" value="1"/>
</dbReference>
<feature type="chain" id="PRO_5043646336" evidence="1">
    <location>
        <begin position="20"/>
        <end position="282"/>
    </location>
</feature>
<dbReference type="InterPro" id="IPR004873">
    <property type="entry name" value="BURP_dom"/>
</dbReference>
<dbReference type="PANTHER" id="PTHR31236:SF2">
    <property type="entry name" value="BURP DOMAIN PROTEIN RD22"/>
    <property type="match status" value="1"/>
</dbReference>
<accession>A0AAX6I2Z6</accession>
<protein>
    <submittedName>
        <fullName evidence="3">BURP domain-containing protein 3</fullName>
    </submittedName>
</protein>
<sequence length="282" mass="30636">MGRFLLFLSLSLFAVVATATDEALHAQTYWKKALPNTKMPAAIKDIIQHVDVKRVNKEENDQVAIPVNRAAGDKAGGSEDILECFIRCTRSEELAPGLKVPIHFLKTTSGLGVRFLPRHSAASTPFSSAKLPDILARFSVKPGSAEAGYIADTLRECEAPADAGETKLCATSLESMVEYVTSSLGTRDVATLTTVVDRKEEAPSQEYTVSAVKELTGTGGFVACHARKYPYAVYYCHTSSRTTAYRVSMVGADGTRVEAMVACHMTTCHFLPQDHVIWTANK</sequence>
<reference evidence="3" key="1">
    <citation type="journal article" date="2023" name="GigaByte">
        <title>Genome assembly of the bearded iris, Iris pallida Lam.</title>
        <authorList>
            <person name="Bruccoleri R.E."/>
            <person name="Oakeley E.J."/>
            <person name="Faust A.M.E."/>
            <person name="Altorfer M."/>
            <person name="Dessus-Babus S."/>
            <person name="Burckhardt D."/>
            <person name="Oertli M."/>
            <person name="Naumann U."/>
            <person name="Petersen F."/>
            <person name="Wong J."/>
        </authorList>
    </citation>
    <scope>NUCLEOTIDE SEQUENCE</scope>
    <source>
        <strain evidence="3">GSM-AAB239-AS_SAM_17_03QT</strain>
    </source>
</reference>
<dbReference type="SMART" id="SM01045">
    <property type="entry name" value="BURP"/>
    <property type="match status" value="1"/>
</dbReference>
<dbReference type="EMBL" id="JANAVB010005397">
    <property type="protein sequence ID" value="KAJ6847468.1"/>
    <property type="molecule type" value="Genomic_DNA"/>
</dbReference>
<evidence type="ECO:0000313" key="4">
    <source>
        <dbReference type="Proteomes" id="UP001140949"/>
    </source>
</evidence>
<name>A0AAX6I2Z6_IRIPA</name>
<keyword evidence="4" id="KW-1185">Reference proteome</keyword>
<comment type="caution">
    <text evidence="3">The sequence shown here is derived from an EMBL/GenBank/DDBJ whole genome shotgun (WGS) entry which is preliminary data.</text>
</comment>
<gene>
    <name evidence="3" type="ORF">M6B38_276905</name>
</gene>
<keyword evidence="1" id="KW-0732">Signal</keyword>
<dbReference type="InterPro" id="IPR044816">
    <property type="entry name" value="BURP"/>
</dbReference>
<organism evidence="3 4">
    <name type="scientific">Iris pallida</name>
    <name type="common">Sweet iris</name>
    <dbReference type="NCBI Taxonomy" id="29817"/>
    <lineage>
        <taxon>Eukaryota</taxon>
        <taxon>Viridiplantae</taxon>
        <taxon>Streptophyta</taxon>
        <taxon>Embryophyta</taxon>
        <taxon>Tracheophyta</taxon>
        <taxon>Spermatophyta</taxon>
        <taxon>Magnoliopsida</taxon>
        <taxon>Liliopsida</taxon>
        <taxon>Asparagales</taxon>
        <taxon>Iridaceae</taxon>
        <taxon>Iridoideae</taxon>
        <taxon>Irideae</taxon>
        <taxon>Iris</taxon>
    </lineage>
</organism>
<dbReference type="AlphaFoldDB" id="A0AAX6I2Z6"/>
<proteinExistence type="predicted"/>
<dbReference type="PANTHER" id="PTHR31236">
    <property type="entry name" value="BURP DOMAIN PROTEIN USPL1-LIKE"/>
    <property type="match status" value="1"/>
</dbReference>
<reference evidence="3" key="2">
    <citation type="submission" date="2023-04" db="EMBL/GenBank/DDBJ databases">
        <authorList>
            <person name="Bruccoleri R.E."/>
            <person name="Oakeley E.J."/>
            <person name="Faust A.-M."/>
            <person name="Dessus-Babus S."/>
            <person name="Altorfer M."/>
            <person name="Burckhardt D."/>
            <person name="Oertli M."/>
            <person name="Naumann U."/>
            <person name="Petersen F."/>
            <person name="Wong J."/>
        </authorList>
    </citation>
    <scope>NUCLEOTIDE SEQUENCE</scope>
    <source>
        <strain evidence="3">GSM-AAB239-AS_SAM_17_03QT</strain>
        <tissue evidence="3">Leaf</tissue>
    </source>
</reference>
<feature type="signal peptide" evidence="1">
    <location>
        <begin position="1"/>
        <end position="19"/>
    </location>
</feature>
<feature type="domain" description="BURP" evidence="2">
    <location>
        <begin position="88"/>
        <end position="282"/>
    </location>
</feature>